<reference evidence="7" key="1">
    <citation type="submission" date="2022-07" db="EMBL/GenBank/DDBJ databases">
        <title>Genome Sequence of Physisporinus lineatus.</title>
        <authorList>
            <person name="Buettner E."/>
        </authorList>
    </citation>
    <scope>NUCLEOTIDE SEQUENCE</scope>
    <source>
        <strain evidence="7">VT162</strain>
    </source>
</reference>
<comment type="caution">
    <text evidence="7">The sequence shown here is derived from an EMBL/GenBank/DDBJ whole genome shotgun (WGS) entry which is preliminary data.</text>
</comment>
<feature type="compositionally biased region" description="Polar residues" evidence="5">
    <location>
        <begin position="577"/>
        <end position="603"/>
    </location>
</feature>
<dbReference type="Proteomes" id="UP001212997">
    <property type="component" value="Unassembled WGS sequence"/>
</dbReference>
<dbReference type="PANTHER" id="PTHR34105">
    <property type="entry name" value="PROLINE-, GLUTAMIC ACID- AND LEUCINE-RICH PROTEIN 1"/>
    <property type="match status" value="1"/>
</dbReference>
<dbReference type="SUPFAM" id="SSF48371">
    <property type="entry name" value="ARM repeat"/>
    <property type="match status" value="1"/>
</dbReference>
<dbReference type="Pfam" id="PF08167">
    <property type="entry name" value="RIX1"/>
    <property type="match status" value="1"/>
</dbReference>
<dbReference type="AlphaFoldDB" id="A0AAD5V8K0"/>
<dbReference type="EMBL" id="JANAWD010000059">
    <property type="protein sequence ID" value="KAJ3488817.1"/>
    <property type="molecule type" value="Genomic_DNA"/>
</dbReference>
<dbReference type="InterPro" id="IPR012583">
    <property type="entry name" value="RIX1_N"/>
</dbReference>
<keyword evidence="8" id="KW-1185">Reference proteome</keyword>
<evidence type="ECO:0000256" key="1">
    <source>
        <dbReference type="ARBA" id="ARBA00004123"/>
    </source>
</evidence>
<sequence length="635" mass="68729">MDCANQLFGIVQRFWGKMGGPLYSVPDGSVFTRFDDGMCPTLGHDCSSHALTVIRLLRYIFTSATDVPEFQRQVSTPNVPKFGLALVSLAEKHEAHELKVLAMTTLAHLIPIYPTLHRSQYAALSALSLTFLNGSSPQPVPTPLVEAASSLYSILHHTGGKVGAATQWRKSVDDTIAFAWGAFHGIRTTFSSQGAPRETPQPPNNDPVVGVPLGIDRLRAAVKVLCELIMTSHSRPVILPLGSLTQLCVALLRSNGTEEVEGHVDPVIRALELSAIPHIQALGCNLTLSLAECAGHHLAPHCSQLLFYMAHHLEQKYPSALRLTFLRSTSAILEHCIIPQDPLLPSRLARAVLPTVTGVLDTQSDVEREIENRATSGKGRKGKKRARNYEGDEVFKVSKTVICPTKEDGDALIAALDGTTNVASKSLGLVAGTSLESNGSMQVLRDLELLLHPRVPPLIRSMPHIESLSLFRTEEGQDELDTRRHLQLGTMDDLNTRAEEQSIPVPSNLPAPTFDSPPSQTSTIVPTTKITPFHTRVQEPDSTPKVLQGRSSPSKDQSRLAAGAGEPKSIPGVRQTPPLNTMTASSGASSTNPTQDTSSTHMTPTAPIQELIGKSWVEEDEDEPMPSIDMDSDSD</sequence>
<comment type="similarity">
    <text evidence="2">Belongs to the RIX1/PELP1 family.</text>
</comment>
<protein>
    <recommendedName>
        <fullName evidence="3">Pre-rRNA-processing protein RIX1</fullName>
    </recommendedName>
</protein>
<keyword evidence="4" id="KW-0539">Nucleus</keyword>
<name>A0AAD5V8K0_9APHY</name>
<evidence type="ECO:0000256" key="3">
    <source>
        <dbReference type="ARBA" id="ARBA00021502"/>
    </source>
</evidence>
<dbReference type="InterPro" id="IPR016024">
    <property type="entry name" value="ARM-type_fold"/>
</dbReference>
<dbReference type="GO" id="GO:0005634">
    <property type="term" value="C:nucleus"/>
    <property type="evidence" value="ECO:0007669"/>
    <property type="project" value="UniProtKB-SubCell"/>
</dbReference>
<feature type="compositionally biased region" description="Polar residues" evidence="5">
    <location>
        <begin position="516"/>
        <end position="530"/>
    </location>
</feature>
<evidence type="ECO:0000259" key="6">
    <source>
        <dbReference type="Pfam" id="PF08167"/>
    </source>
</evidence>
<accession>A0AAD5V8K0</accession>
<feature type="region of interest" description="Disordered" evidence="5">
    <location>
        <begin position="499"/>
        <end position="635"/>
    </location>
</feature>
<feature type="compositionally biased region" description="Acidic residues" evidence="5">
    <location>
        <begin position="618"/>
        <end position="635"/>
    </location>
</feature>
<dbReference type="GO" id="GO:0006364">
    <property type="term" value="P:rRNA processing"/>
    <property type="evidence" value="ECO:0007669"/>
    <property type="project" value="TreeGrafter"/>
</dbReference>
<evidence type="ECO:0000313" key="8">
    <source>
        <dbReference type="Proteomes" id="UP001212997"/>
    </source>
</evidence>
<gene>
    <name evidence="7" type="ORF">NLI96_g2570</name>
</gene>
<proteinExistence type="inferred from homology"/>
<feature type="domain" description="Pre-rRNA-processing protein RIX1 N-terminal" evidence="6">
    <location>
        <begin position="53"/>
        <end position="138"/>
    </location>
</feature>
<evidence type="ECO:0000256" key="5">
    <source>
        <dbReference type="SAM" id="MobiDB-lite"/>
    </source>
</evidence>
<comment type="subcellular location">
    <subcellularLocation>
        <location evidence="1">Nucleus</location>
    </subcellularLocation>
</comment>
<evidence type="ECO:0000313" key="7">
    <source>
        <dbReference type="EMBL" id="KAJ3488817.1"/>
    </source>
</evidence>
<dbReference type="PANTHER" id="PTHR34105:SF1">
    <property type="entry name" value="PROLINE-, GLUTAMIC ACID- AND LEUCINE-RICH PROTEIN 1"/>
    <property type="match status" value="1"/>
</dbReference>
<organism evidence="7 8">
    <name type="scientific">Meripilus lineatus</name>
    <dbReference type="NCBI Taxonomy" id="2056292"/>
    <lineage>
        <taxon>Eukaryota</taxon>
        <taxon>Fungi</taxon>
        <taxon>Dikarya</taxon>
        <taxon>Basidiomycota</taxon>
        <taxon>Agaricomycotina</taxon>
        <taxon>Agaricomycetes</taxon>
        <taxon>Polyporales</taxon>
        <taxon>Meripilaceae</taxon>
        <taxon>Meripilus</taxon>
    </lineage>
</organism>
<evidence type="ECO:0000256" key="2">
    <source>
        <dbReference type="ARBA" id="ARBA00010511"/>
    </source>
</evidence>
<evidence type="ECO:0000256" key="4">
    <source>
        <dbReference type="ARBA" id="ARBA00023242"/>
    </source>
</evidence>